<dbReference type="AlphaFoldDB" id="A0AAN0J4I6"/>
<evidence type="ECO:0000256" key="12">
    <source>
        <dbReference type="ARBA" id="ARBA00044891"/>
    </source>
</evidence>
<comment type="catalytic activity">
    <reaction evidence="18">
        <text>L-histidyl-L-alpha-amino acid(out) = L-histidyl-L-alpha-amino acid(in)</text>
        <dbReference type="Rhea" id="RHEA:79379"/>
        <dbReference type="ChEBI" id="CHEBI:229964"/>
    </reaction>
</comment>
<sequence length="465" mass="51234">MTVESEESLLSAGTDSSAEKKADSIDSRPVTCCHPNHWPYLITLLFLTCYVELICYYCCDSPGGLEDTIIKVMGIDTTQYNLLFLVTTWPNIVISVIGGVIADRILGPRSSFMVMTLLLLLGQLVWSVGSFLNYFWVVLFGRFIIGIAATLSPAICTMFFISWFGKEYLTLAVSTGGTAARLGAAAALALPQFIYQQLYYFTDPLYRLGATVLVGAGLVLTGLMATIVVVLMDKYREKVLQKKKMEMSKIECSDLKQFDGLFWLATSITLYYSLVNAFTGIGQVFYIQKYGLSLEEASIANSFVFSATMLATPIMGCIVNATGHHILWTMVAVSSGLLVHVVLLFSNPGLHYMPYVTSILYSVSYTIMTPAYWGIPGLIVEGNQIATAYGIIGSSFNLFWGLLSIISGFIIDKNGYFVLEAMYSLLSFLVLMISVLVLMVDFVSVRSVVNAPGTWNCLHKINEKD</sequence>
<evidence type="ECO:0000256" key="6">
    <source>
        <dbReference type="ARBA" id="ARBA00023136"/>
    </source>
</evidence>
<dbReference type="SUPFAM" id="SSF103473">
    <property type="entry name" value="MFS general substrate transporter"/>
    <property type="match status" value="1"/>
</dbReference>
<keyword evidence="28" id="KW-1185">Reference proteome</keyword>
<dbReference type="PANTHER" id="PTHR23512">
    <property type="entry name" value="MAJOR FACILITATOR SUPERFAMILY DOMAIN-CONTAINING PROTEIN 1"/>
    <property type="match status" value="1"/>
</dbReference>
<name>A0AAN0J4I6_AMPQE</name>
<keyword evidence="7" id="KW-0458">Lysosome</keyword>
<comment type="catalytic activity">
    <reaction evidence="12">
        <text>L-lysyl-L-alpha-amino acid(out) = L-lysyl-L-alpha-amino acid(in)</text>
        <dbReference type="Rhea" id="RHEA:79387"/>
        <dbReference type="ChEBI" id="CHEBI:229965"/>
    </reaction>
</comment>
<comment type="catalytic activity">
    <reaction evidence="19">
        <text>L-alanyl-L-lysine(out) = L-alanyl-L-lysine(in)</text>
        <dbReference type="Rhea" id="RHEA:79415"/>
        <dbReference type="ChEBI" id="CHEBI:192470"/>
    </reaction>
</comment>
<evidence type="ECO:0000256" key="19">
    <source>
        <dbReference type="ARBA" id="ARBA00044919"/>
    </source>
</evidence>
<feature type="transmembrane region" description="Helical" evidence="26">
    <location>
        <begin position="143"/>
        <end position="164"/>
    </location>
</feature>
<feature type="transmembrane region" description="Helical" evidence="26">
    <location>
        <begin position="387"/>
        <end position="411"/>
    </location>
</feature>
<protein>
    <recommendedName>
        <fullName evidence="21">Lysosomal dipeptide transporter MFSD1</fullName>
    </recommendedName>
    <alternativeName>
        <fullName evidence="22">Major facilitator superfamily domain-containing protein 1</fullName>
    </alternativeName>
</protein>
<evidence type="ECO:0000256" key="4">
    <source>
        <dbReference type="ARBA" id="ARBA00022692"/>
    </source>
</evidence>
<feature type="transmembrane region" description="Helical" evidence="26">
    <location>
        <begin position="208"/>
        <end position="232"/>
    </location>
</feature>
<comment type="subunit">
    <text evidence="24">Homodimer. Interacts with lysosomal protein GLMP (via lumenal domain); the interaction starts while both proteins are still in the endoplasmic reticulum and is required for stabilization of MFSD1 in lysosomes but has no direct effect on its targeting to lysosomes or transporter activity.</text>
</comment>
<evidence type="ECO:0000256" key="14">
    <source>
        <dbReference type="ARBA" id="ARBA00044898"/>
    </source>
</evidence>
<dbReference type="GO" id="GO:0005765">
    <property type="term" value="C:lysosomal membrane"/>
    <property type="evidence" value="ECO:0007669"/>
    <property type="project" value="UniProtKB-SubCell"/>
</dbReference>
<dbReference type="RefSeq" id="XP_019851628.1">
    <property type="nucleotide sequence ID" value="XM_019996069.1"/>
</dbReference>
<evidence type="ECO:0000256" key="17">
    <source>
        <dbReference type="ARBA" id="ARBA00044903"/>
    </source>
</evidence>
<feature type="transmembrane region" description="Helical" evidence="26">
    <location>
        <begin position="38"/>
        <end position="59"/>
    </location>
</feature>
<evidence type="ECO:0000256" key="13">
    <source>
        <dbReference type="ARBA" id="ARBA00044893"/>
    </source>
</evidence>
<comment type="catalytic activity">
    <reaction evidence="13">
        <text>L-alpha-aminoacyl-L-lysine(out) = L-alpha-aminoacyl-L-lysine(in)</text>
        <dbReference type="Rhea" id="RHEA:79383"/>
        <dbReference type="ChEBI" id="CHEBI:229966"/>
    </reaction>
</comment>
<dbReference type="Gene3D" id="1.20.1250.20">
    <property type="entry name" value="MFS general substrate transporter like domains"/>
    <property type="match status" value="1"/>
</dbReference>
<comment type="catalytic activity">
    <reaction evidence="15">
        <text>L-arginyl-L-alpha-amino acid(out) = L-arginyl-L-alpha-amino acid(in)</text>
        <dbReference type="Rhea" id="RHEA:79371"/>
        <dbReference type="ChEBI" id="CHEBI:84315"/>
    </reaction>
</comment>
<comment type="similarity">
    <text evidence="2">Belongs to the major facilitator superfamily.</text>
</comment>
<evidence type="ECO:0000256" key="23">
    <source>
        <dbReference type="ARBA" id="ARBA00045709"/>
    </source>
</evidence>
<feature type="transmembrane region" description="Helical" evidence="26">
    <location>
        <begin position="423"/>
        <end position="443"/>
    </location>
</feature>
<comment type="catalytic activity">
    <reaction evidence="14">
        <text>L-aspartyl-L-lysine(out) = L-aspartyl-L-lysine(in)</text>
        <dbReference type="Rhea" id="RHEA:79411"/>
        <dbReference type="ChEBI" id="CHEBI:229953"/>
    </reaction>
</comment>
<feature type="transmembrane region" description="Helical" evidence="26">
    <location>
        <begin position="261"/>
        <end position="287"/>
    </location>
</feature>
<keyword evidence="5 26" id="KW-1133">Transmembrane helix</keyword>
<comment type="catalytic activity">
    <reaction evidence="8">
        <text>L-lysyl-L-alanine(out) = L-lysyl-L-alanine(in)</text>
        <dbReference type="Rhea" id="RHEA:79399"/>
        <dbReference type="ChEBI" id="CHEBI:229954"/>
    </reaction>
</comment>
<comment type="catalytic activity">
    <reaction evidence="10">
        <text>L-alpha-aminoacyl-L-arginine(out) = L-alpha-aminoacyl-L-arginine(in)</text>
        <dbReference type="Rhea" id="RHEA:79367"/>
        <dbReference type="ChEBI" id="CHEBI:229968"/>
    </reaction>
</comment>
<evidence type="ECO:0000256" key="10">
    <source>
        <dbReference type="ARBA" id="ARBA00044881"/>
    </source>
</evidence>
<dbReference type="Pfam" id="PF07690">
    <property type="entry name" value="MFS_1"/>
    <property type="match status" value="1"/>
</dbReference>
<accession>A0AAN0J4I6</accession>
<evidence type="ECO:0000256" key="26">
    <source>
        <dbReference type="SAM" id="Phobius"/>
    </source>
</evidence>
<comment type="catalytic activity">
    <reaction evidence="11">
        <text>L-alpha-aminoacyl-L-histidine(out) = L-alpha-aminoacyl-L-histidine(in)</text>
        <dbReference type="Rhea" id="RHEA:79375"/>
        <dbReference type="ChEBI" id="CHEBI:229967"/>
    </reaction>
</comment>
<feature type="transmembrane region" description="Helical" evidence="26">
    <location>
        <begin position="114"/>
        <end position="136"/>
    </location>
</feature>
<keyword evidence="3" id="KW-0813">Transport</keyword>
<dbReference type="GO" id="GO:0022857">
    <property type="term" value="F:transmembrane transporter activity"/>
    <property type="evidence" value="ECO:0007669"/>
    <property type="project" value="InterPro"/>
</dbReference>
<comment type="catalytic activity">
    <reaction evidence="20">
        <text>L-lysyl-glycine(out) = L-lysyl-glycine(in)</text>
        <dbReference type="Rhea" id="RHEA:79407"/>
        <dbReference type="ChEBI" id="CHEBI:191202"/>
    </reaction>
</comment>
<feature type="transmembrane region" description="Helical" evidence="26">
    <location>
        <begin position="352"/>
        <end position="375"/>
    </location>
</feature>
<evidence type="ECO:0000313" key="28">
    <source>
        <dbReference type="Proteomes" id="UP000007879"/>
    </source>
</evidence>
<evidence type="ECO:0000256" key="11">
    <source>
        <dbReference type="ARBA" id="ARBA00044884"/>
    </source>
</evidence>
<dbReference type="InterPro" id="IPR011701">
    <property type="entry name" value="MFS"/>
</dbReference>
<comment type="subcellular location">
    <subcellularLocation>
        <location evidence="1">Lysosome membrane</location>
        <topology evidence="1">Multi-pass membrane protein</topology>
    </subcellularLocation>
</comment>
<evidence type="ECO:0000256" key="16">
    <source>
        <dbReference type="ARBA" id="ARBA00044900"/>
    </source>
</evidence>
<evidence type="ECO:0000313" key="27">
    <source>
        <dbReference type="EnsemblMetazoa" id="XP_019851628.1"/>
    </source>
</evidence>
<evidence type="ECO:0000256" key="8">
    <source>
        <dbReference type="ARBA" id="ARBA00044876"/>
    </source>
</evidence>
<evidence type="ECO:0000256" key="22">
    <source>
        <dbReference type="ARBA" id="ARBA00045018"/>
    </source>
</evidence>
<keyword evidence="6 26" id="KW-0472">Membrane</keyword>
<organism evidence="27 28">
    <name type="scientific">Amphimedon queenslandica</name>
    <name type="common">Sponge</name>
    <dbReference type="NCBI Taxonomy" id="400682"/>
    <lineage>
        <taxon>Eukaryota</taxon>
        <taxon>Metazoa</taxon>
        <taxon>Porifera</taxon>
        <taxon>Demospongiae</taxon>
        <taxon>Heteroscleromorpha</taxon>
        <taxon>Haplosclerida</taxon>
        <taxon>Niphatidae</taxon>
        <taxon>Amphimedon</taxon>
    </lineage>
</organism>
<dbReference type="PANTHER" id="PTHR23512:SF3">
    <property type="entry name" value="MAJOR FACILITATOR SUPERFAMILY DOMAIN-CONTAINING PROTEIN 1"/>
    <property type="match status" value="1"/>
</dbReference>
<comment type="catalytic activity">
    <reaction evidence="17">
        <text>L-arginyl-glycine(out) = L-arginyl-glycine(in)</text>
        <dbReference type="Rhea" id="RHEA:79391"/>
        <dbReference type="ChEBI" id="CHEBI:229955"/>
    </reaction>
</comment>
<feature type="transmembrane region" description="Helical" evidence="26">
    <location>
        <begin position="80"/>
        <end position="102"/>
    </location>
</feature>
<evidence type="ECO:0000256" key="21">
    <source>
        <dbReference type="ARBA" id="ARBA00044985"/>
    </source>
</evidence>
<evidence type="ECO:0000256" key="1">
    <source>
        <dbReference type="ARBA" id="ARBA00004155"/>
    </source>
</evidence>
<evidence type="ECO:0000256" key="5">
    <source>
        <dbReference type="ARBA" id="ARBA00022989"/>
    </source>
</evidence>
<dbReference type="InterPro" id="IPR036259">
    <property type="entry name" value="MFS_trans_sf"/>
</dbReference>
<proteinExistence type="inferred from homology"/>
<evidence type="ECO:0000256" key="24">
    <source>
        <dbReference type="ARBA" id="ARBA00046376"/>
    </source>
</evidence>
<feature type="transmembrane region" description="Helical" evidence="26">
    <location>
        <begin position="299"/>
        <end position="319"/>
    </location>
</feature>
<evidence type="ECO:0000256" key="9">
    <source>
        <dbReference type="ARBA" id="ARBA00044878"/>
    </source>
</evidence>
<evidence type="ECO:0000256" key="18">
    <source>
        <dbReference type="ARBA" id="ARBA00044912"/>
    </source>
</evidence>
<dbReference type="InterPro" id="IPR052187">
    <property type="entry name" value="MFSD1"/>
</dbReference>
<reference evidence="28" key="1">
    <citation type="journal article" date="2010" name="Nature">
        <title>The Amphimedon queenslandica genome and the evolution of animal complexity.</title>
        <authorList>
            <person name="Srivastava M."/>
            <person name="Simakov O."/>
            <person name="Chapman J."/>
            <person name="Fahey B."/>
            <person name="Gauthier M.E."/>
            <person name="Mitros T."/>
            <person name="Richards G.S."/>
            <person name="Conaco C."/>
            <person name="Dacre M."/>
            <person name="Hellsten U."/>
            <person name="Larroux C."/>
            <person name="Putnam N.H."/>
            <person name="Stanke M."/>
            <person name="Adamska M."/>
            <person name="Darling A."/>
            <person name="Degnan S.M."/>
            <person name="Oakley T.H."/>
            <person name="Plachetzki D.C."/>
            <person name="Zhai Y."/>
            <person name="Adamski M."/>
            <person name="Calcino A."/>
            <person name="Cummins S.F."/>
            <person name="Goodstein D.M."/>
            <person name="Harris C."/>
            <person name="Jackson D.J."/>
            <person name="Leys S.P."/>
            <person name="Shu S."/>
            <person name="Woodcroft B.J."/>
            <person name="Vervoort M."/>
            <person name="Kosik K.S."/>
            <person name="Manning G."/>
            <person name="Degnan B.M."/>
            <person name="Rokhsar D.S."/>
        </authorList>
    </citation>
    <scope>NUCLEOTIDE SEQUENCE [LARGE SCALE GENOMIC DNA]</scope>
</reference>
<keyword evidence="4 26" id="KW-0812">Transmembrane</keyword>
<dbReference type="Proteomes" id="UP000007879">
    <property type="component" value="Unassembled WGS sequence"/>
</dbReference>
<dbReference type="GeneID" id="109581716"/>
<evidence type="ECO:0000256" key="7">
    <source>
        <dbReference type="ARBA" id="ARBA00023228"/>
    </source>
</evidence>
<evidence type="ECO:0000256" key="25">
    <source>
        <dbReference type="SAM" id="MobiDB-lite"/>
    </source>
</evidence>
<comment type="function">
    <text evidence="23">Lysosomal dipeptide uniporter that selectively exports lysine, arginine or histidine-containing dipeptides with a net positive charge from the lysosome lumen into the cytosol. Could play a role in a specific type of protein O-glycosylation indirectly regulating macrophages migration and tissue invasion. Also essential for liver homeostasis.</text>
</comment>
<feature type="transmembrane region" description="Helical" evidence="26">
    <location>
        <begin position="326"/>
        <end position="346"/>
    </location>
</feature>
<evidence type="ECO:0000256" key="3">
    <source>
        <dbReference type="ARBA" id="ARBA00022448"/>
    </source>
</evidence>
<dbReference type="EnsemblMetazoa" id="XM_019996069.1">
    <property type="protein sequence ID" value="XP_019851628.1"/>
    <property type="gene ID" value="LOC109581716"/>
</dbReference>
<evidence type="ECO:0000256" key="15">
    <source>
        <dbReference type="ARBA" id="ARBA00044899"/>
    </source>
</evidence>
<comment type="catalytic activity">
    <reaction evidence="9">
        <text>L-histidyl-glycine(out) = L-histidyl-glycine(in)</text>
        <dbReference type="Rhea" id="RHEA:79395"/>
        <dbReference type="ChEBI" id="CHEBI:229957"/>
    </reaction>
</comment>
<dbReference type="KEGG" id="aqu:109581716"/>
<feature type="region of interest" description="Disordered" evidence="25">
    <location>
        <begin position="1"/>
        <end position="22"/>
    </location>
</feature>
<evidence type="ECO:0000256" key="20">
    <source>
        <dbReference type="ARBA" id="ARBA00044924"/>
    </source>
</evidence>
<reference evidence="27" key="2">
    <citation type="submission" date="2024-06" db="UniProtKB">
        <authorList>
            <consortium name="EnsemblMetazoa"/>
        </authorList>
    </citation>
    <scope>IDENTIFICATION</scope>
</reference>
<evidence type="ECO:0000256" key="2">
    <source>
        <dbReference type="ARBA" id="ARBA00008335"/>
    </source>
</evidence>
<comment type="catalytic activity">
    <reaction evidence="16">
        <text>L-lysyl-L-lysine(out) = L-lysyl-L-lysine(in)</text>
        <dbReference type="Rhea" id="RHEA:79403"/>
        <dbReference type="ChEBI" id="CHEBI:229956"/>
    </reaction>
</comment>